<dbReference type="InterPro" id="IPR057727">
    <property type="entry name" value="WCX_dom"/>
</dbReference>
<dbReference type="InterPro" id="IPR026881">
    <property type="entry name" value="WYL_dom"/>
</dbReference>
<feature type="domain" description="WYL" evidence="2">
    <location>
        <begin position="148"/>
        <end position="214"/>
    </location>
</feature>
<dbReference type="KEGG" id="fsy:FsymDg_2218"/>
<feature type="domain" description="WCX" evidence="3">
    <location>
        <begin position="249"/>
        <end position="336"/>
    </location>
</feature>
<reference evidence="4 5" key="1">
    <citation type="submission" date="2011-05" db="EMBL/GenBank/DDBJ databases">
        <title>Complete sequence of chromosome of Frankia symbiont of Datisca glomerata.</title>
        <authorList>
            <consortium name="US DOE Joint Genome Institute"/>
            <person name="Lucas S."/>
            <person name="Han J."/>
            <person name="Lapidus A."/>
            <person name="Cheng J.-F."/>
            <person name="Goodwin L."/>
            <person name="Pitluck S."/>
            <person name="Peters L."/>
            <person name="Mikhailova N."/>
            <person name="Chertkov O."/>
            <person name="Teshima H."/>
            <person name="Han C."/>
            <person name="Tapia R."/>
            <person name="Land M."/>
            <person name="Hauser L."/>
            <person name="Kyrpides N."/>
            <person name="Ivanova N."/>
            <person name="Pagani I."/>
            <person name="Berry A."/>
            <person name="Pawlowski K."/>
            <person name="Persson T."/>
            <person name="Vanden Heuvel B."/>
            <person name="Benson D."/>
            <person name="Woyke T."/>
        </authorList>
    </citation>
    <scope>NUCLEOTIDE SEQUENCE [LARGE SCALE GENOMIC DNA]</scope>
    <source>
        <strain evidence="5">4085684</strain>
    </source>
</reference>
<dbReference type="EMBL" id="CP002801">
    <property type="protein sequence ID" value="AEH09621.1"/>
    <property type="molecule type" value="Genomic_DNA"/>
</dbReference>
<keyword evidence="5" id="KW-1185">Reference proteome</keyword>
<proteinExistence type="predicted"/>
<protein>
    <submittedName>
        <fullName evidence="4">Transcriptional regulator-like protein</fullName>
    </submittedName>
</protein>
<sequence>MSRRRLERLLNLTMCLMATSRFLTVSEIGELVEGYTPGDTADEQEAFRRMFERDKQYLRDIGIPLETGSDSYWSDEVGYRIRRGDYALPEISLDPDEAAALGLAAQLWSSRALADASASALRKLAAGGIRTLPGPDGLEPRVATTEPAFAPCLAAVQAGRAVRFPYRKVEQTEARERHVEPWGVVSWRGRWYLVGHDRDRRAPRVFRLSRVTGAVRAVGPAGAVRVPDGVDLRALVSASAPSPEPTRTAILCVRPGAGHALRRYARALPGDGPRHLAPGSDEGSLAAAAAGMDWVELDYSDTEQLARWIAGYGADVLVEQPAQLRAEVVRRLTDAARAHDGIDRPRPVAKPADPAGSRAFSCSAAPASSPATSVKKPTGGRKRQSTAVSPGEPTGDTVVPPVADTVARDPAVPPMPPSAGASDGEAGRASSGAATLPENVP</sequence>
<name>F8B4D6_9ACTN</name>
<dbReference type="PANTHER" id="PTHR34580:SF3">
    <property type="entry name" value="PROTEIN PAFB"/>
    <property type="match status" value="1"/>
</dbReference>
<evidence type="ECO:0000259" key="2">
    <source>
        <dbReference type="Pfam" id="PF13280"/>
    </source>
</evidence>
<dbReference type="STRING" id="656024.FsymDg_2218"/>
<gene>
    <name evidence="4" type="ordered locus">FsymDg_2218</name>
</gene>
<evidence type="ECO:0000313" key="4">
    <source>
        <dbReference type="EMBL" id="AEH09621.1"/>
    </source>
</evidence>
<accession>F8B4D6</accession>
<evidence type="ECO:0000313" key="5">
    <source>
        <dbReference type="Proteomes" id="UP000001549"/>
    </source>
</evidence>
<dbReference type="AlphaFoldDB" id="F8B4D6"/>
<feature type="compositionally biased region" description="Low complexity" evidence="1">
    <location>
        <begin position="357"/>
        <end position="373"/>
    </location>
</feature>
<organism evidence="4 5">
    <name type="scientific">Candidatus Protofrankia datiscae</name>
    <dbReference type="NCBI Taxonomy" id="2716812"/>
    <lineage>
        <taxon>Bacteria</taxon>
        <taxon>Bacillati</taxon>
        <taxon>Actinomycetota</taxon>
        <taxon>Actinomycetes</taxon>
        <taxon>Frankiales</taxon>
        <taxon>Frankiaceae</taxon>
        <taxon>Protofrankia</taxon>
    </lineage>
</organism>
<dbReference type="Proteomes" id="UP000001549">
    <property type="component" value="Chromosome"/>
</dbReference>
<feature type="region of interest" description="Disordered" evidence="1">
    <location>
        <begin position="339"/>
        <end position="441"/>
    </location>
</feature>
<dbReference type="Pfam" id="PF13280">
    <property type="entry name" value="WYL"/>
    <property type="match status" value="1"/>
</dbReference>
<dbReference type="HOGENOM" id="CLU_041141_3_1_11"/>
<evidence type="ECO:0000256" key="1">
    <source>
        <dbReference type="SAM" id="MobiDB-lite"/>
    </source>
</evidence>
<dbReference type="PROSITE" id="PS52050">
    <property type="entry name" value="WYL"/>
    <property type="match status" value="1"/>
</dbReference>
<dbReference type="eggNOG" id="COG2378">
    <property type="taxonomic scope" value="Bacteria"/>
</dbReference>
<evidence type="ECO:0000259" key="3">
    <source>
        <dbReference type="Pfam" id="PF25583"/>
    </source>
</evidence>
<dbReference type="Pfam" id="PF25583">
    <property type="entry name" value="WCX"/>
    <property type="match status" value="1"/>
</dbReference>
<dbReference type="InterPro" id="IPR051534">
    <property type="entry name" value="CBASS_pafABC_assoc_protein"/>
</dbReference>
<dbReference type="PANTHER" id="PTHR34580">
    <property type="match status" value="1"/>
</dbReference>